<feature type="transmembrane region" description="Helical" evidence="1">
    <location>
        <begin position="429"/>
        <end position="451"/>
    </location>
</feature>
<dbReference type="Proteomes" id="UP000824136">
    <property type="component" value="Unassembled WGS sequence"/>
</dbReference>
<feature type="transmembrane region" description="Helical" evidence="1">
    <location>
        <begin position="150"/>
        <end position="178"/>
    </location>
</feature>
<comment type="caution">
    <text evidence="2">The sequence shown here is derived from an EMBL/GenBank/DDBJ whole genome shotgun (WGS) entry which is preliminary data.</text>
</comment>
<proteinExistence type="predicted"/>
<feature type="transmembrane region" description="Helical" evidence="1">
    <location>
        <begin position="113"/>
        <end position="144"/>
    </location>
</feature>
<name>A0A9D1GUF6_9FIRM</name>
<protein>
    <recommendedName>
        <fullName evidence="4">ABC-2 type transport system permease protein</fullName>
    </recommendedName>
</protein>
<evidence type="ECO:0000313" key="2">
    <source>
        <dbReference type="EMBL" id="HIT59112.1"/>
    </source>
</evidence>
<sequence>MLKTLVKIRLLGLLSGLTRGRSGKNAKKKMSVGAIVGFSLLYLYLAGVMIFMFGGMFFSLSPLAEVGLGWVYFAAYGIICFALMIIGSAAIAKTQIFDAKDNDLLMSLPVPPSYIIISRMVTLLVTNLAYMLVVIIPAVGVWWYSNGFGILWLVIFILLSAALLLFSTAVGIFMGWVITLISRKAKNKTLVSSLFTLVFLFAYLYFWFTAQENLEKILLNIEDIAVGIKNILPVYWFGEAIAGENILYALITLVVFTLPFVVAVAIISKTFYRIVSDSKSSVRIKDKKVSFNAVPVSRALLRRECARLFSSASYLTNSGIGVIFAVIGAVALLIKKDALLSVFGQDSIGVGELLAPLLLVGFMFIFSMVIFTSATISIEGKNIWILQSLPVSPVEIFKAKIKLHVYACLPALILSWAAINIGFYAGLLFAAVSLVILALFVLIMAQMGLAFNLSKPVLDWQDEAVAVKTGMSVMFTMFAGMALAVTPLIAIFLLADYINFVLIGWAVIEVAIALMLYKWLTGSGVKKFEEL</sequence>
<feature type="transmembrane region" description="Helical" evidence="1">
    <location>
        <begin position="403"/>
        <end position="423"/>
    </location>
</feature>
<evidence type="ECO:0000256" key="1">
    <source>
        <dbReference type="SAM" id="Phobius"/>
    </source>
</evidence>
<feature type="transmembrane region" description="Helical" evidence="1">
    <location>
        <begin position="472"/>
        <end position="494"/>
    </location>
</feature>
<dbReference type="EMBL" id="DVLL01000020">
    <property type="protein sequence ID" value="HIT59112.1"/>
    <property type="molecule type" value="Genomic_DNA"/>
</dbReference>
<feature type="transmembrane region" description="Helical" evidence="1">
    <location>
        <begin position="354"/>
        <end position="378"/>
    </location>
</feature>
<evidence type="ECO:0008006" key="4">
    <source>
        <dbReference type="Google" id="ProtNLM"/>
    </source>
</evidence>
<feature type="transmembrane region" description="Helical" evidence="1">
    <location>
        <begin position="31"/>
        <end position="58"/>
    </location>
</feature>
<keyword evidence="1" id="KW-0812">Transmembrane</keyword>
<reference evidence="2" key="2">
    <citation type="journal article" date="2021" name="PeerJ">
        <title>Extensive microbial diversity within the chicken gut microbiome revealed by metagenomics and culture.</title>
        <authorList>
            <person name="Gilroy R."/>
            <person name="Ravi A."/>
            <person name="Getino M."/>
            <person name="Pursley I."/>
            <person name="Horton D.L."/>
            <person name="Alikhan N.F."/>
            <person name="Baker D."/>
            <person name="Gharbi K."/>
            <person name="Hall N."/>
            <person name="Watson M."/>
            <person name="Adriaenssens E.M."/>
            <person name="Foster-Nyarko E."/>
            <person name="Jarju S."/>
            <person name="Secka A."/>
            <person name="Antonio M."/>
            <person name="Oren A."/>
            <person name="Chaudhuri R.R."/>
            <person name="La Ragione R."/>
            <person name="Hildebrand F."/>
            <person name="Pallen M.J."/>
        </authorList>
    </citation>
    <scope>NUCLEOTIDE SEQUENCE</scope>
    <source>
        <strain evidence="2">CHK33-4379</strain>
    </source>
</reference>
<keyword evidence="1" id="KW-1133">Transmembrane helix</keyword>
<accession>A0A9D1GUF6</accession>
<feature type="transmembrane region" description="Helical" evidence="1">
    <location>
        <begin position="500"/>
        <end position="520"/>
    </location>
</feature>
<reference evidence="2" key="1">
    <citation type="submission" date="2020-10" db="EMBL/GenBank/DDBJ databases">
        <authorList>
            <person name="Gilroy R."/>
        </authorList>
    </citation>
    <scope>NUCLEOTIDE SEQUENCE</scope>
    <source>
        <strain evidence="2">CHK33-4379</strain>
    </source>
</reference>
<dbReference type="Pfam" id="PF16949">
    <property type="entry name" value="ABC_tran_2"/>
    <property type="match status" value="1"/>
</dbReference>
<feature type="transmembrane region" description="Helical" evidence="1">
    <location>
        <begin position="70"/>
        <end position="92"/>
    </location>
</feature>
<evidence type="ECO:0000313" key="3">
    <source>
        <dbReference type="Proteomes" id="UP000824136"/>
    </source>
</evidence>
<feature type="transmembrane region" description="Helical" evidence="1">
    <location>
        <begin position="246"/>
        <end position="267"/>
    </location>
</feature>
<organism evidence="2 3">
    <name type="scientific">Candidatus Faeciplasma pullistercoris</name>
    <dbReference type="NCBI Taxonomy" id="2840800"/>
    <lineage>
        <taxon>Bacteria</taxon>
        <taxon>Bacillati</taxon>
        <taxon>Bacillota</taxon>
        <taxon>Clostridia</taxon>
        <taxon>Eubacteriales</taxon>
        <taxon>Oscillospiraceae</taxon>
        <taxon>Oscillospiraceae incertae sedis</taxon>
        <taxon>Candidatus Faeciplasma</taxon>
    </lineage>
</organism>
<dbReference type="InterPro" id="IPR031599">
    <property type="entry name" value="ABC_tran_2"/>
</dbReference>
<feature type="transmembrane region" description="Helical" evidence="1">
    <location>
        <begin position="190"/>
        <end position="208"/>
    </location>
</feature>
<feature type="transmembrane region" description="Helical" evidence="1">
    <location>
        <begin position="312"/>
        <end position="334"/>
    </location>
</feature>
<gene>
    <name evidence="2" type="ORF">IAC39_05340</name>
</gene>
<dbReference type="AlphaFoldDB" id="A0A9D1GUF6"/>
<keyword evidence="1" id="KW-0472">Membrane</keyword>